<dbReference type="GO" id="GO:0016020">
    <property type="term" value="C:membrane"/>
    <property type="evidence" value="ECO:0007669"/>
    <property type="project" value="UniProtKB-SubCell"/>
</dbReference>
<dbReference type="EMBL" id="CAJNOM010001412">
    <property type="protein sequence ID" value="CAF1606927.1"/>
    <property type="molecule type" value="Genomic_DNA"/>
</dbReference>
<dbReference type="InterPro" id="IPR000668">
    <property type="entry name" value="Peptidase_C1A_C"/>
</dbReference>
<evidence type="ECO:0000256" key="7">
    <source>
        <dbReference type="ARBA" id="ARBA00022989"/>
    </source>
</evidence>
<dbReference type="Proteomes" id="UP000663832">
    <property type="component" value="Unassembled WGS sequence"/>
</dbReference>
<evidence type="ECO:0000256" key="4">
    <source>
        <dbReference type="ARBA" id="ARBA00022692"/>
    </source>
</evidence>
<dbReference type="InterPro" id="IPR013128">
    <property type="entry name" value="Peptidase_C1A"/>
</dbReference>
<evidence type="ECO:0000256" key="1">
    <source>
        <dbReference type="ARBA" id="ARBA00004370"/>
    </source>
</evidence>
<comment type="subcellular location">
    <subcellularLocation>
        <location evidence="1">Membrane</location>
    </subcellularLocation>
</comment>
<evidence type="ECO:0000313" key="13">
    <source>
        <dbReference type="Proteomes" id="UP000663832"/>
    </source>
</evidence>
<name>A0A816BBL4_9BILA</name>
<feature type="transmembrane region" description="Helical" evidence="9">
    <location>
        <begin position="22"/>
        <end position="42"/>
    </location>
</feature>
<keyword evidence="5" id="KW-0378">Hydrolase</keyword>
<feature type="transmembrane region" description="Helical" evidence="9">
    <location>
        <begin position="184"/>
        <end position="203"/>
    </location>
</feature>
<evidence type="ECO:0000313" key="11">
    <source>
        <dbReference type="EMBL" id="CAF1379143.1"/>
    </source>
</evidence>
<comment type="caution">
    <text evidence="12">The sequence shown here is derived from an EMBL/GenBank/DDBJ whole genome shotgun (WGS) entry which is preliminary data.</text>
</comment>
<protein>
    <recommendedName>
        <fullName evidence="10">G-protein coupled receptors family 1 profile domain-containing protein</fullName>
    </recommendedName>
</protein>
<feature type="transmembrane region" description="Helical" evidence="9">
    <location>
        <begin position="134"/>
        <end position="155"/>
    </location>
</feature>
<dbReference type="PRINTS" id="PR00705">
    <property type="entry name" value="PAPAIN"/>
</dbReference>
<dbReference type="SUPFAM" id="SSF54001">
    <property type="entry name" value="Cysteine proteinases"/>
    <property type="match status" value="1"/>
</dbReference>
<dbReference type="Proteomes" id="UP000663877">
    <property type="component" value="Unassembled WGS sequence"/>
</dbReference>
<keyword evidence="8 9" id="KW-0472">Membrane</keyword>
<dbReference type="SMART" id="SM00645">
    <property type="entry name" value="Pept_C1"/>
    <property type="match status" value="1"/>
</dbReference>
<evidence type="ECO:0000259" key="10">
    <source>
        <dbReference type="PROSITE" id="PS50262"/>
    </source>
</evidence>
<dbReference type="GO" id="GO:0008234">
    <property type="term" value="F:cysteine-type peptidase activity"/>
    <property type="evidence" value="ECO:0007669"/>
    <property type="project" value="UniProtKB-KW"/>
</dbReference>
<evidence type="ECO:0000256" key="2">
    <source>
        <dbReference type="ARBA" id="ARBA00008455"/>
    </source>
</evidence>
<keyword evidence="4 9" id="KW-0812">Transmembrane</keyword>
<dbReference type="InterPro" id="IPR000276">
    <property type="entry name" value="GPCR_Rhodpsn"/>
</dbReference>
<dbReference type="GO" id="GO:0006508">
    <property type="term" value="P:proteolysis"/>
    <property type="evidence" value="ECO:0007669"/>
    <property type="project" value="UniProtKB-KW"/>
</dbReference>
<organism evidence="12 13">
    <name type="scientific">Adineta steineri</name>
    <dbReference type="NCBI Taxonomy" id="433720"/>
    <lineage>
        <taxon>Eukaryota</taxon>
        <taxon>Metazoa</taxon>
        <taxon>Spiralia</taxon>
        <taxon>Gnathifera</taxon>
        <taxon>Rotifera</taxon>
        <taxon>Eurotatoria</taxon>
        <taxon>Bdelloidea</taxon>
        <taxon>Adinetida</taxon>
        <taxon>Adinetidae</taxon>
        <taxon>Adineta</taxon>
    </lineage>
</organism>
<dbReference type="PROSITE" id="PS00640">
    <property type="entry name" value="THIOL_PROTEASE_ASN"/>
    <property type="match status" value="1"/>
</dbReference>
<evidence type="ECO:0000256" key="6">
    <source>
        <dbReference type="ARBA" id="ARBA00022807"/>
    </source>
</evidence>
<dbReference type="InterPro" id="IPR013201">
    <property type="entry name" value="Prot_inhib_I29"/>
</dbReference>
<comment type="similarity">
    <text evidence="2">Belongs to the peptidase C1 family.</text>
</comment>
<dbReference type="InterPro" id="IPR038765">
    <property type="entry name" value="Papain-like_cys_pep_sf"/>
</dbReference>
<dbReference type="EMBL" id="CAJNOI010001069">
    <property type="protein sequence ID" value="CAF1379143.1"/>
    <property type="molecule type" value="Genomic_DNA"/>
</dbReference>
<feature type="domain" description="G-protein coupled receptors family 1 profile" evidence="10">
    <location>
        <begin position="34"/>
        <end position="308"/>
    </location>
</feature>
<dbReference type="InterPro" id="IPR017452">
    <property type="entry name" value="GPCR_Rhodpsn_7TM"/>
</dbReference>
<dbReference type="AlphaFoldDB" id="A0A816BBL4"/>
<dbReference type="InterPro" id="IPR039417">
    <property type="entry name" value="Peptidase_C1A_papain-like"/>
</dbReference>
<dbReference type="PROSITE" id="PS50262">
    <property type="entry name" value="G_PROTEIN_RECEP_F1_2"/>
    <property type="match status" value="1"/>
</dbReference>
<proteinExistence type="inferred from homology"/>
<dbReference type="Pfam" id="PF00001">
    <property type="entry name" value="7tm_1"/>
    <property type="match status" value="1"/>
</dbReference>
<dbReference type="Gene3D" id="1.20.1070.10">
    <property type="entry name" value="Rhodopsin 7-helix transmembrane proteins"/>
    <property type="match status" value="1"/>
</dbReference>
<feature type="transmembrane region" description="Helical" evidence="9">
    <location>
        <begin position="96"/>
        <end position="114"/>
    </location>
</feature>
<accession>A0A816BBL4</accession>
<dbReference type="Pfam" id="PF00112">
    <property type="entry name" value="Peptidase_C1"/>
    <property type="match status" value="1"/>
</dbReference>
<keyword evidence="13" id="KW-1185">Reference proteome</keyword>
<feature type="transmembrane region" description="Helical" evidence="9">
    <location>
        <begin position="54"/>
        <end position="76"/>
    </location>
</feature>
<dbReference type="Gene3D" id="3.90.70.10">
    <property type="entry name" value="Cysteine proteinases"/>
    <property type="match status" value="1"/>
</dbReference>
<dbReference type="PANTHER" id="PTHR12411">
    <property type="entry name" value="CYSTEINE PROTEASE FAMILY C1-RELATED"/>
    <property type="match status" value="1"/>
</dbReference>
<evidence type="ECO:0000313" key="12">
    <source>
        <dbReference type="EMBL" id="CAF1606927.1"/>
    </source>
</evidence>
<keyword evidence="6" id="KW-0788">Thiol protease</keyword>
<keyword evidence="3" id="KW-0645">Protease</keyword>
<feature type="transmembrane region" description="Helical" evidence="9">
    <location>
        <begin position="236"/>
        <end position="261"/>
    </location>
</feature>
<reference evidence="12" key="1">
    <citation type="submission" date="2021-02" db="EMBL/GenBank/DDBJ databases">
        <authorList>
            <person name="Nowell W R."/>
        </authorList>
    </citation>
    <scope>NUCLEOTIDE SEQUENCE</scope>
</reference>
<dbReference type="FunFam" id="3.90.70.10:FF:000006">
    <property type="entry name" value="Cathepsin S"/>
    <property type="match status" value="1"/>
</dbReference>
<dbReference type="SUPFAM" id="SSF81321">
    <property type="entry name" value="Family A G protein-coupled receptor-like"/>
    <property type="match status" value="1"/>
</dbReference>
<evidence type="ECO:0000256" key="8">
    <source>
        <dbReference type="ARBA" id="ARBA00023136"/>
    </source>
</evidence>
<dbReference type="SMART" id="SM00848">
    <property type="entry name" value="Inhibitor_I29"/>
    <property type="match status" value="1"/>
</dbReference>
<evidence type="ECO:0000256" key="9">
    <source>
        <dbReference type="SAM" id="Phobius"/>
    </source>
</evidence>
<sequence length="615" mass="69404">MSTATTAIITNLAFITAQLNRSLALIILIFGTIGNLINILVFSRRSLRKQPCSIYFLGASIASLFALYSGLLSRLLSGYNLDISIYNDSICKLRFFTAYWCLTVLAWFLVFASIDRYLGTSRLAYRRNFSHRYVAYRVVSIASLLSFLAYISVFFCFNTNSFLSSRQCYSQGIICPFVTDIEFLILYSLLPTIIMTIFGSLTVRNVKQLGRHIAPATSNITATNNRQLRRQKKIQLVPMLLTQIVLFLLFTVPVAVSKLYTSLTNLLNYEKTNEQVARETFSYNMRSISILVLFVLALSSTWTRDITINQQWKLWKNQFNKSYTNVEERLRRMIWGKNLEIVEEHNRQADLGLHTYRLGMNQFADLANEEFVKLLNEFQNKDDQKDAQPFIENSNIKLPDTVDWRDRGAVVPVKNQGQCGSSWAFSAVGAIEGAYEIKTGKLVSLSEQQLVDCSTKQGNAGCNGGYMTQSFQYIKEAGGIQSEDTYPYTAHEDTCTFNSSNVIVKVCGFVEIQSGNETALQQAVALIGPIATAVDASHSSFQMYQSGVYDEPECRSDQPDHGIFIVGYGNESGKDYWLLKNSWGTDWGEQGYIKVIRNKNNECAVATMASYPILC</sequence>
<dbReference type="InterPro" id="IPR025661">
    <property type="entry name" value="Pept_asp_AS"/>
</dbReference>
<evidence type="ECO:0000256" key="3">
    <source>
        <dbReference type="ARBA" id="ARBA00022670"/>
    </source>
</evidence>
<keyword evidence="7 9" id="KW-1133">Transmembrane helix</keyword>
<gene>
    <name evidence="11" type="ORF">BJG266_LOCUS36468</name>
    <name evidence="12" type="ORF">QVE165_LOCUS53462</name>
</gene>
<dbReference type="CDD" id="cd02248">
    <property type="entry name" value="Peptidase_C1A"/>
    <property type="match status" value="1"/>
</dbReference>
<dbReference type="OrthoDB" id="65740at2759"/>
<evidence type="ECO:0000256" key="5">
    <source>
        <dbReference type="ARBA" id="ARBA00022801"/>
    </source>
</evidence>
<dbReference type="GO" id="GO:0004930">
    <property type="term" value="F:G protein-coupled receptor activity"/>
    <property type="evidence" value="ECO:0007669"/>
    <property type="project" value="InterPro"/>
</dbReference>
<dbReference type="Pfam" id="PF08246">
    <property type="entry name" value="Inhibitor_I29"/>
    <property type="match status" value="1"/>
</dbReference>